<evidence type="ECO:0000313" key="2">
    <source>
        <dbReference type="EMBL" id="ALV05158.1"/>
    </source>
</evidence>
<dbReference type="AlphaFoldDB" id="A0A0U3CV24"/>
<name>A0A0U3CV24_9BURK</name>
<gene>
    <name evidence="2" type="ORF">RD2015_662</name>
</gene>
<dbReference type="SUPFAM" id="SSF51430">
    <property type="entry name" value="NAD(P)-linked oxidoreductase"/>
    <property type="match status" value="1"/>
</dbReference>
<dbReference type="CDD" id="cd19076">
    <property type="entry name" value="AKR_AKR13A_13D"/>
    <property type="match status" value="1"/>
</dbReference>
<dbReference type="InterPro" id="IPR050791">
    <property type="entry name" value="Aldo-Keto_reductase"/>
</dbReference>
<accession>A0A0U3CV24</accession>
<dbReference type="RefSeq" id="WP_083525287.1">
    <property type="nucleotide sequence ID" value="NZ_CP013729.1"/>
</dbReference>
<dbReference type="PRINTS" id="PR00069">
    <property type="entry name" value="ALDKETRDTASE"/>
</dbReference>
<keyword evidence="3" id="KW-1185">Reference proteome</keyword>
<dbReference type="PATRIC" id="fig|76731.3.peg.672"/>
<keyword evidence="1" id="KW-0560">Oxidoreductase</keyword>
<organism evidence="2 3">
    <name type="scientific">Roseateles depolymerans</name>
    <dbReference type="NCBI Taxonomy" id="76731"/>
    <lineage>
        <taxon>Bacteria</taxon>
        <taxon>Pseudomonadati</taxon>
        <taxon>Pseudomonadota</taxon>
        <taxon>Betaproteobacteria</taxon>
        <taxon>Burkholderiales</taxon>
        <taxon>Sphaerotilaceae</taxon>
        <taxon>Roseateles</taxon>
    </lineage>
</organism>
<evidence type="ECO:0000313" key="3">
    <source>
        <dbReference type="Proteomes" id="UP000060699"/>
    </source>
</evidence>
<protein>
    <submittedName>
        <fullName evidence="2">Aldo/keto reductase</fullName>
    </submittedName>
</protein>
<dbReference type="GO" id="GO:0005737">
    <property type="term" value="C:cytoplasm"/>
    <property type="evidence" value="ECO:0007669"/>
    <property type="project" value="TreeGrafter"/>
</dbReference>
<dbReference type="GO" id="GO:0016491">
    <property type="term" value="F:oxidoreductase activity"/>
    <property type="evidence" value="ECO:0007669"/>
    <property type="project" value="UniProtKB-KW"/>
</dbReference>
<dbReference type="InterPro" id="IPR036812">
    <property type="entry name" value="NAD(P)_OxRdtase_dom_sf"/>
</dbReference>
<dbReference type="PANTHER" id="PTHR43625">
    <property type="entry name" value="AFLATOXIN B1 ALDEHYDE REDUCTASE"/>
    <property type="match status" value="1"/>
</dbReference>
<reference evidence="2 3" key="1">
    <citation type="submission" date="2015-12" db="EMBL/GenBank/DDBJ databases">
        <title>Complete genome of Roseateles depolymerans KCTC 42856.</title>
        <authorList>
            <person name="Kim K.M."/>
        </authorList>
    </citation>
    <scope>NUCLEOTIDE SEQUENCE [LARGE SCALE GENOMIC DNA]</scope>
    <source>
        <strain evidence="2 3">KCTC 42856</strain>
    </source>
</reference>
<dbReference type="STRING" id="76731.RD2015_662"/>
<proteinExistence type="predicted"/>
<sequence length="365" mass="39654">MTVFTREPLNQLPQVPRRRLGAHGPEVSALGLGCMGMSDYYGPADDGHSLAVLHRALDLGMNFLDTSDLYGQGANERLLSGLLVNRRREVVLATKFGIVRNAQGLSVGVDGRPAHVHRACDASLRRLGVNHIDLYYLHRVDPQVPIEDTVGAMSELVRSGKVRHLGLSEASADTIRRAHKVHPITAVQTEYSLWTRDVEDEILPTCRELGIALVPYSPLGRGFLTGAIRSADQLAADDWRRMNPRFQPAHLRANLGLADALASLAADHGMTAAQMALGWLLDRGPDIVPIPGTRSLARLDENARAARLRFSDVLREDLAALLARHPVSGQRYPEVSMGLLNGSTPVRSGSTAKAPEAVLPQRDAA</sequence>
<dbReference type="PANTHER" id="PTHR43625:SF40">
    <property type="entry name" value="ALDO-KETO REDUCTASE YAKC [NADP(+)]"/>
    <property type="match status" value="1"/>
</dbReference>
<dbReference type="Proteomes" id="UP000060699">
    <property type="component" value="Chromosome"/>
</dbReference>
<dbReference type="KEGG" id="rdp:RD2015_662"/>
<dbReference type="Pfam" id="PF00248">
    <property type="entry name" value="Aldo_ket_red"/>
    <property type="match status" value="1"/>
</dbReference>
<dbReference type="InterPro" id="IPR023210">
    <property type="entry name" value="NADP_OxRdtase_dom"/>
</dbReference>
<dbReference type="Gene3D" id="3.20.20.100">
    <property type="entry name" value="NADP-dependent oxidoreductase domain"/>
    <property type="match status" value="1"/>
</dbReference>
<dbReference type="EMBL" id="CP013729">
    <property type="protein sequence ID" value="ALV05158.1"/>
    <property type="molecule type" value="Genomic_DNA"/>
</dbReference>
<dbReference type="InterPro" id="IPR020471">
    <property type="entry name" value="AKR"/>
</dbReference>
<evidence type="ECO:0000256" key="1">
    <source>
        <dbReference type="ARBA" id="ARBA00023002"/>
    </source>
</evidence>